<evidence type="ECO:0000313" key="7">
    <source>
        <dbReference type="Proteomes" id="UP000324241"/>
    </source>
</evidence>
<dbReference type="Proteomes" id="UP000324241">
    <property type="component" value="Unassembled WGS sequence"/>
</dbReference>
<dbReference type="PROSITE" id="PS51186">
    <property type="entry name" value="GNAT"/>
    <property type="match status" value="1"/>
</dbReference>
<dbReference type="InterPro" id="IPR000182">
    <property type="entry name" value="GNAT_dom"/>
</dbReference>
<dbReference type="CDD" id="cd04301">
    <property type="entry name" value="NAT_SF"/>
    <property type="match status" value="1"/>
</dbReference>
<evidence type="ECO:0000256" key="1">
    <source>
        <dbReference type="RuleBase" id="RU365086"/>
    </source>
</evidence>
<dbReference type="STRING" id="1220188.A0A4S3JW07"/>
<dbReference type="Proteomes" id="UP000308092">
    <property type="component" value="Unassembled WGS sequence"/>
</dbReference>
<evidence type="ECO:0000259" key="3">
    <source>
        <dbReference type="PROSITE" id="PS51186"/>
    </source>
</evidence>
<organism evidence="5 6">
    <name type="scientific">Aspergillus tanneri</name>
    <dbReference type="NCBI Taxonomy" id="1220188"/>
    <lineage>
        <taxon>Eukaryota</taxon>
        <taxon>Fungi</taxon>
        <taxon>Dikarya</taxon>
        <taxon>Ascomycota</taxon>
        <taxon>Pezizomycotina</taxon>
        <taxon>Eurotiomycetes</taxon>
        <taxon>Eurotiomycetidae</taxon>
        <taxon>Eurotiales</taxon>
        <taxon>Aspergillaceae</taxon>
        <taxon>Aspergillus</taxon>
        <taxon>Aspergillus subgen. Circumdati</taxon>
    </lineage>
</organism>
<dbReference type="VEuPathDB" id="FungiDB:EYZ11_000952"/>
<evidence type="ECO:0000313" key="6">
    <source>
        <dbReference type="Proteomes" id="UP000308092"/>
    </source>
</evidence>
<dbReference type="InterPro" id="IPR016181">
    <property type="entry name" value="Acyl_CoA_acyltransferase"/>
</dbReference>
<comment type="caution">
    <text evidence="5">The sequence shown here is derived from an EMBL/GenBank/DDBJ whole genome shotgun (WGS) entry which is preliminary data.</text>
</comment>
<dbReference type="GO" id="GO:0006048">
    <property type="term" value="P:UDP-N-acetylglucosamine biosynthetic process"/>
    <property type="evidence" value="ECO:0007669"/>
    <property type="project" value="UniProtKB-UniRule"/>
</dbReference>
<name>A0A4S3JW07_9EURO</name>
<dbReference type="Gene3D" id="3.40.630.30">
    <property type="match status" value="1"/>
</dbReference>
<gene>
    <name evidence="4" type="ORF">ATNIH1004_000251</name>
    <name evidence="5" type="ORF">EYZ11_000952</name>
</gene>
<feature type="compositionally biased region" description="Polar residues" evidence="2">
    <location>
        <begin position="22"/>
        <end position="33"/>
    </location>
</feature>
<evidence type="ECO:0000256" key="2">
    <source>
        <dbReference type="SAM" id="MobiDB-lite"/>
    </source>
</evidence>
<proteinExistence type="inferred from homology"/>
<dbReference type="EC" id="2.3.1.4" evidence="1"/>
<dbReference type="Pfam" id="PF00583">
    <property type="entry name" value="Acetyltransf_1"/>
    <property type="match status" value="1"/>
</dbReference>
<keyword evidence="6" id="KW-1185">Reference proteome</keyword>
<dbReference type="AlphaFoldDB" id="A0A4S3JW07"/>
<dbReference type="OrthoDB" id="329272at2759"/>
<feature type="region of interest" description="Disordered" evidence="2">
    <location>
        <begin position="1"/>
        <end position="35"/>
    </location>
</feature>
<dbReference type="SUPFAM" id="SSF55729">
    <property type="entry name" value="Acyl-CoA N-acyltransferases (Nat)"/>
    <property type="match status" value="1"/>
</dbReference>
<dbReference type="GeneID" id="54322953"/>
<comment type="catalytic activity">
    <reaction evidence="1">
        <text>D-glucosamine 6-phosphate + acetyl-CoA = N-acetyl-D-glucosamine 6-phosphate + CoA + H(+)</text>
        <dbReference type="Rhea" id="RHEA:10292"/>
        <dbReference type="ChEBI" id="CHEBI:15378"/>
        <dbReference type="ChEBI" id="CHEBI:57287"/>
        <dbReference type="ChEBI" id="CHEBI:57288"/>
        <dbReference type="ChEBI" id="CHEBI:57513"/>
        <dbReference type="ChEBI" id="CHEBI:58725"/>
        <dbReference type="EC" id="2.3.1.4"/>
    </reaction>
</comment>
<accession>A0A4S3JW07</accession>
<dbReference type="GO" id="GO:0004343">
    <property type="term" value="F:glucosamine 6-phosphate N-acetyltransferase activity"/>
    <property type="evidence" value="ECO:0007669"/>
    <property type="project" value="UniProtKB-UniRule"/>
</dbReference>
<dbReference type="RefSeq" id="XP_033430730.1">
    <property type="nucleotide sequence ID" value="XM_033564973.1"/>
</dbReference>
<keyword evidence="1" id="KW-0012">Acyltransferase</keyword>
<sequence>MPPPKRKPFSTSLQPPPGRNLTLPTPSNPQPDTNPAIFNDAMAVRLPVFVTEQQCSADAEIDSDDAHSWHWVIYHHSEISASTHTTKKPVAVIRLVPPPHAPHEVLMQPERAASLPEFDLEHEPCVKITRVAVLPEYRGYGLGKELVETVLAWTRENASEIDRAYVDRSQGSSRRWKGLVLVHAQVQVEKLYERMGFTRDDLLGRWDEEGIQHVGMWRRVHVKSD</sequence>
<feature type="domain" description="N-acetyltransferase" evidence="3">
    <location>
        <begin position="59"/>
        <end position="221"/>
    </location>
</feature>
<dbReference type="InterPro" id="IPR039143">
    <property type="entry name" value="GNPNAT1-like"/>
</dbReference>
<protein>
    <recommendedName>
        <fullName evidence="1">Glucosamine 6-phosphate N-acetyltransferase</fullName>
        <ecNumber evidence="1">2.3.1.4</ecNumber>
    </recommendedName>
</protein>
<comment type="pathway">
    <text evidence="1">Nucleotide-sugar biosynthesis; UDP-N-acetyl-alpha-D-glucosamine biosynthesis; N-acetyl-alpha-D-glucosamine 1-phosphate from alpha-D-glucosamine 6-phosphate (route I): step 1/2.</text>
</comment>
<dbReference type="PANTHER" id="PTHR13355">
    <property type="entry name" value="GLUCOSAMINE 6-PHOSPHATE N-ACETYLTRANSFERASE"/>
    <property type="match status" value="1"/>
</dbReference>
<dbReference type="EMBL" id="SOSA01000015">
    <property type="protein sequence ID" value="THC99583.1"/>
    <property type="molecule type" value="Genomic_DNA"/>
</dbReference>
<evidence type="ECO:0000313" key="4">
    <source>
        <dbReference type="EMBL" id="KAA8651369.1"/>
    </source>
</evidence>
<comment type="similarity">
    <text evidence="1">Belongs to the acetyltransferase family. GNA1 subfamily.</text>
</comment>
<reference evidence="5 6" key="1">
    <citation type="submission" date="2019-03" db="EMBL/GenBank/DDBJ databases">
        <title>The genome sequence of a newly discovered highly antifungal drug resistant Aspergillus species, Aspergillus tanneri NIH 1004.</title>
        <authorList>
            <person name="Mounaud S."/>
            <person name="Singh I."/>
            <person name="Joardar V."/>
            <person name="Pakala S."/>
            <person name="Pakala S."/>
            <person name="Venepally P."/>
            <person name="Hoover J."/>
            <person name="Nierman W."/>
            <person name="Chung J."/>
            <person name="Losada L."/>
        </authorList>
    </citation>
    <scope>NUCLEOTIDE SEQUENCE [LARGE SCALE GENOMIC DNA]</scope>
    <source>
        <strain evidence="5 6">NIH1004</strain>
    </source>
</reference>
<dbReference type="PANTHER" id="PTHR13355:SF11">
    <property type="entry name" value="GLUCOSAMINE 6-PHOSPHATE N-ACETYLTRANSFERASE"/>
    <property type="match status" value="1"/>
</dbReference>
<dbReference type="UniPathway" id="UPA00113">
    <property type="reaction ID" value="UER00529"/>
</dbReference>
<evidence type="ECO:0000313" key="5">
    <source>
        <dbReference type="EMBL" id="THC99583.1"/>
    </source>
</evidence>
<dbReference type="EMBL" id="QUQM01000002">
    <property type="protein sequence ID" value="KAA8651369.1"/>
    <property type="molecule type" value="Genomic_DNA"/>
</dbReference>
<keyword evidence="1" id="KW-0808">Transferase</keyword>
<reference evidence="4 7" key="2">
    <citation type="submission" date="2019-08" db="EMBL/GenBank/DDBJ databases">
        <title>The genome sequence of a newly discovered highly antifungal drug resistant Aspergillus species, Aspergillus tanneri NIH 1004.</title>
        <authorList>
            <person name="Mounaud S."/>
            <person name="Singh I."/>
            <person name="Joardar V."/>
            <person name="Pakala S."/>
            <person name="Pakala S."/>
            <person name="Venepally P."/>
            <person name="Chung J.K."/>
            <person name="Losada L."/>
            <person name="Nierman W.C."/>
        </authorList>
    </citation>
    <scope>NUCLEOTIDE SEQUENCE [LARGE SCALE GENOMIC DNA]</scope>
    <source>
        <strain evidence="4 7">NIH1004</strain>
    </source>
</reference>